<reference evidence="1" key="1">
    <citation type="submission" date="2014-09" db="EMBL/GenBank/DDBJ databases">
        <authorList>
            <person name="Magalhaes I.L.F."/>
            <person name="Oliveira U."/>
            <person name="Santos F.R."/>
            <person name="Vidigal T.H.D.A."/>
            <person name="Brescovit A.D."/>
            <person name="Santos A.J."/>
        </authorList>
    </citation>
    <scope>NUCLEOTIDE SEQUENCE</scope>
    <source>
        <tissue evidence="1">Shoot tissue taken approximately 20 cm above the soil surface</tissue>
    </source>
</reference>
<protein>
    <submittedName>
        <fullName evidence="1">Uncharacterized protein</fullName>
    </submittedName>
</protein>
<sequence length="29" mass="3165">MGYPLRVRVVGKKTSLSSSASSQLKRVTK</sequence>
<organism evidence="1">
    <name type="scientific">Arundo donax</name>
    <name type="common">Giant reed</name>
    <name type="synonym">Donax arundinaceus</name>
    <dbReference type="NCBI Taxonomy" id="35708"/>
    <lineage>
        <taxon>Eukaryota</taxon>
        <taxon>Viridiplantae</taxon>
        <taxon>Streptophyta</taxon>
        <taxon>Embryophyta</taxon>
        <taxon>Tracheophyta</taxon>
        <taxon>Spermatophyta</taxon>
        <taxon>Magnoliopsida</taxon>
        <taxon>Liliopsida</taxon>
        <taxon>Poales</taxon>
        <taxon>Poaceae</taxon>
        <taxon>PACMAD clade</taxon>
        <taxon>Arundinoideae</taxon>
        <taxon>Arundineae</taxon>
        <taxon>Arundo</taxon>
    </lineage>
</organism>
<dbReference type="EMBL" id="GBRH01206548">
    <property type="protein sequence ID" value="JAD91347.1"/>
    <property type="molecule type" value="Transcribed_RNA"/>
</dbReference>
<evidence type="ECO:0000313" key="1">
    <source>
        <dbReference type="EMBL" id="JAD91347.1"/>
    </source>
</evidence>
<name>A0A0A9E5T3_ARUDO</name>
<proteinExistence type="predicted"/>
<reference evidence="1" key="2">
    <citation type="journal article" date="2015" name="Data Brief">
        <title>Shoot transcriptome of the giant reed, Arundo donax.</title>
        <authorList>
            <person name="Barrero R.A."/>
            <person name="Guerrero F.D."/>
            <person name="Moolhuijzen P."/>
            <person name="Goolsby J.A."/>
            <person name="Tidwell J."/>
            <person name="Bellgard S.E."/>
            <person name="Bellgard M.I."/>
        </authorList>
    </citation>
    <scope>NUCLEOTIDE SEQUENCE</scope>
    <source>
        <tissue evidence="1">Shoot tissue taken approximately 20 cm above the soil surface</tissue>
    </source>
</reference>
<dbReference type="AlphaFoldDB" id="A0A0A9E5T3"/>
<accession>A0A0A9E5T3</accession>